<organism evidence="5 6">
    <name type="scientific">Paenibacillus donghaensis</name>
    <dbReference type="NCBI Taxonomy" id="414771"/>
    <lineage>
        <taxon>Bacteria</taxon>
        <taxon>Bacillati</taxon>
        <taxon>Bacillota</taxon>
        <taxon>Bacilli</taxon>
        <taxon>Bacillales</taxon>
        <taxon>Paenibacillaceae</taxon>
        <taxon>Paenibacillus</taxon>
    </lineage>
</organism>
<evidence type="ECO:0000256" key="1">
    <source>
        <dbReference type="ARBA" id="ARBA00023015"/>
    </source>
</evidence>
<dbReference type="GO" id="GO:0003700">
    <property type="term" value="F:DNA-binding transcription factor activity"/>
    <property type="evidence" value="ECO:0007669"/>
    <property type="project" value="InterPro"/>
</dbReference>
<dbReference type="InterPro" id="IPR050679">
    <property type="entry name" value="Bact_HTH_transcr_reg"/>
</dbReference>
<reference evidence="5 6" key="1">
    <citation type="submission" date="2017-06" db="EMBL/GenBank/DDBJ databases">
        <title>Complete genome sequence of Paenibacillus donghaensis KCTC 13049T isolated from East Sea sediment, South Korea.</title>
        <authorList>
            <person name="Jung B.K."/>
            <person name="Hong S.-J."/>
            <person name="Shin J.-H."/>
        </authorList>
    </citation>
    <scope>NUCLEOTIDE SEQUENCE [LARGE SCALE GENOMIC DNA]</scope>
    <source>
        <strain evidence="5 6">KCTC 13049</strain>
    </source>
</reference>
<dbReference type="InterPro" id="IPR000524">
    <property type="entry name" value="Tscrpt_reg_HTH_GntR"/>
</dbReference>
<gene>
    <name evidence="5" type="ORF">B9T62_17850</name>
</gene>
<dbReference type="SMART" id="SM00866">
    <property type="entry name" value="UTRA"/>
    <property type="match status" value="1"/>
</dbReference>
<keyword evidence="1" id="KW-0805">Transcription regulation</keyword>
<dbReference type="GO" id="GO:0045892">
    <property type="term" value="P:negative regulation of DNA-templated transcription"/>
    <property type="evidence" value="ECO:0007669"/>
    <property type="project" value="TreeGrafter"/>
</dbReference>
<dbReference type="InterPro" id="IPR036390">
    <property type="entry name" value="WH_DNA-bd_sf"/>
</dbReference>
<dbReference type="InterPro" id="IPR036388">
    <property type="entry name" value="WH-like_DNA-bd_sf"/>
</dbReference>
<dbReference type="AlphaFoldDB" id="A0A2Z2KXF5"/>
<dbReference type="Gene3D" id="3.40.1410.10">
    <property type="entry name" value="Chorismate lyase-like"/>
    <property type="match status" value="1"/>
</dbReference>
<dbReference type="SUPFAM" id="SSF64288">
    <property type="entry name" value="Chorismate lyase-like"/>
    <property type="match status" value="1"/>
</dbReference>
<sequence>MMSKTAIIKLQLKKLISEGTYKVGERLPSELEMSKSLGVSRETFRDAVKQMETEGRLLVKHGVGTFVIHPLPAIPSSLDRLSSTGEMIRSAGLEEGESRISLRKLDGSQEIAAQLGIKAGEQVMVLERIRTANGEPVAVTVNYFHPQRVGDLFERYDFSGSLLEFLELHLSIRIVKADTGISVPLHNDRNCQKLLVHPTTTVLLFKQLHYDEEHRAIFYSLDYMRDDVFSFQIRRTRD</sequence>
<dbReference type="PANTHER" id="PTHR44846">
    <property type="entry name" value="MANNOSYL-D-GLYCERATE TRANSPORT/METABOLISM SYSTEM REPRESSOR MNGR-RELATED"/>
    <property type="match status" value="1"/>
</dbReference>
<evidence type="ECO:0000256" key="3">
    <source>
        <dbReference type="ARBA" id="ARBA00023163"/>
    </source>
</evidence>
<evidence type="ECO:0000259" key="4">
    <source>
        <dbReference type="PROSITE" id="PS50949"/>
    </source>
</evidence>
<dbReference type="SUPFAM" id="SSF46785">
    <property type="entry name" value="Winged helix' DNA-binding domain"/>
    <property type="match status" value="1"/>
</dbReference>
<dbReference type="EMBL" id="CP021780">
    <property type="protein sequence ID" value="ASA26371.1"/>
    <property type="molecule type" value="Genomic_DNA"/>
</dbReference>
<keyword evidence="2" id="KW-0238">DNA-binding</keyword>
<dbReference type="Pfam" id="PF00392">
    <property type="entry name" value="GntR"/>
    <property type="match status" value="1"/>
</dbReference>
<dbReference type="PROSITE" id="PS50949">
    <property type="entry name" value="HTH_GNTR"/>
    <property type="match status" value="1"/>
</dbReference>
<dbReference type="Gene3D" id="1.10.10.10">
    <property type="entry name" value="Winged helix-like DNA-binding domain superfamily/Winged helix DNA-binding domain"/>
    <property type="match status" value="1"/>
</dbReference>
<dbReference type="GO" id="GO:0003677">
    <property type="term" value="F:DNA binding"/>
    <property type="evidence" value="ECO:0007669"/>
    <property type="project" value="UniProtKB-KW"/>
</dbReference>
<dbReference type="KEGG" id="pdh:B9T62_17850"/>
<dbReference type="Pfam" id="PF07702">
    <property type="entry name" value="UTRA"/>
    <property type="match status" value="1"/>
</dbReference>
<dbReference type="PANTHER" id="PTHR44846:SF17">
    <property type="entry name" value="GNTR-FAMILY TRANSCRIPTIONAL REGULATOR"/>
    <property type="match status" value="1"/>
</dbReference>
<keyword evidence="3" id="KW-0804">Transcription</keyword>
<proteinExistence type="predicted"/>
<dbReference type="InterPro" id="IPR028978">
    <property type="entry name" value="Chorismate_lyase_/UTRA_dom_sf"/>
</dbReference>
<keyword evidence="6" id="KW-1185">Reference proteome</keyword>
<dbReference type="InterPro" id="IPR011663">
    <property type="entry name" value="UTRA"/>
</dbReference>
<name>A0A2Z2KXF5_9BACL</name>
<dbReference type="SMART" id="SM00345">
    <property type="entry name" value="HTH_GNTR"/>
    <property type="match status" value="1"/>
</dbReference>
<dbReference type="Proteomes" id="UP000249890">
    <property type="component" value="Chromosome"/>
</dbReference>
<feature type="domain" description="HTH gntR-type" evidence="4">
    <location>
        <begin position="2"/>
        <end position="70"/>
    </location>
</feature>
<evidence type="ECO:0000313" key="6">
    <source>
        <dbReference type="Proteomes" id="UP000249890"/>
    </source>
</evidence>
<accession>A0A2Z2KXF5</accession>
<dbReference type="OrthoDB" id="149756at2"/>
<evidence type="ECO:0000256" key="2">
    <source>
        <dbReference type="ARBA" id="ARBA00023125"/>
    </source>
</evidence>
<evidence type="ECO:0000313" key="5">
    <source>
        <dbReference type="EMBL" id="ASA26371.1"/>
    </source>
</evidence>
<dbReference type="CDD" id="cd07377">
    <property type="entry name" value="WHTH_GntR"/>
    <property type="match status" value="1"/>
</dbReference>
<dbReference type="PRINTS" id="PR00035">
    <property type="entry name" value="HTHGNTR"/>
</dbReference>
<protein>
    <recommendedName>
        <fullName evidence="4">HTH gntR-type domain-containing protein</fullName>
    </recommendedName>
</protein>